<feature type="transmembrane region" description="Helical" evidence="6">
    <location>
        <begin position="133"/>
        <end position="152"/>
    </location>
</feature>
<keyword evidence="4 6" id="KW-1133">Transmembrane helix</keyword>
<dbReference type="KEGG" id="ppr:PBPRB0772"/>
<dbReference type="InterPro" id="IPR051679">
    <property type="entry name" value="DASS-Related_Transporters"/>
</dbReference>
<dbReference type="PANTHER" id="PTHR43652">
    <property type="entry name" value="BASIC AMINO ACID ANTIPORTER YFCC-RELATED"/>
    <property type="match status" value="1"/>
</dbReference>
<keyword evidence="5 6" id="KW-0472">Membrane</keyword>
<feature type="transmembrane region" description="Helical" evidence="6">
    <location>
        <begin position="96"/>
        <end position="121"/>
    </location>
</feature>
<dbReference type="PANTHER" id="PTHR43652:SF6">
    <property type="entry name" value="ARGININE REPRESSOR"/>
    <property type="match status" value="1"/>
</dbReference>
<evidence type="ECO:0008006" key="9">
    <source>
        <dbReference type="Google" id="ProtNLM"/>
    </source>
</evidence>
<dbReference type="HOGENOM" id="CLU_035307_0_1_6"/>
<comment type="subcellular location">
    <subcellularLocation>
        <location evidence="1">Cell membrane</location>
        <topology evidence="1">Multi-pass membrane protein</topology>
    </subcellularLocation>
</comment>
<feature type="transmembrane region" description="Helical" evidence="6">
    <location>
        <begin position="331"/>
        <end position="351"/>
    </location>
</feature>
<evidence type="ECO:0000256" key="4">
    <source>
        <dbReference type="ARBA" id="ARBA00022989"/>
    </source>
</evidence>
<evidence type="ECO:0000256" key="6">
    <source>
        <dbReference type="SAM" id="Phobius"/>
    </source>
</evidence>
<dbReference type="EMBL" id="CR378677">
    <property type="protein sequence ID" value="CAG22644.1"/>
    <property type="molecule type" value="Genomic_DNA"/>
</dbReference>
<name>Q6LJ86_PHOPR</name>
<sequence length="480" mass="50731">MGHLAPLNKDILMTKFKFPSAYTILMILTVLMAALTWIIPAGQYQMVMNETLGKMVPLVGSFETVAANPQGIVEVLMAPIQGFYDPASYAARAVDVALFVLVIGGFLAVVTRTGAIDAGIAGTMTRLGGREKWMIPILMGLFAMGGTVYGMAEETIPFYALLIPVMIAAGYDSIVGVAIIMVGAGIGCLGSTINPFATVIASNAAEINFMEGIVLRAVILALGWIICVVYVMRYAAKVKQDPSASLVAHQKEDNERHFLHSKEQQAPELTGIRKAVLAIFGLTFAVMMWGVSIAGWWMAELSALFIGASIIVGFVGRLSEVEITDSFIEGARDLLGVALIIAIARGLVVVMDDGNITHTILNYAEGLLGGLHEIAFINAIYWIEAVLCLVVPSSSGLAVLSMPVLAPLADFAGVGRELVVTAFQSASGLPNLVTPTSGVVMGGLAIGRVAYSSWLKFIGPLIGMLSLMVMALLSLGVVMG</sequence>
<feature type="transmembrane region" description="Helical" evidence="6">
    <location>
        <begin position="303"/>
        <end position="319"/>
    </location>
</feature>
<dbReference type="AlphaFoldDB" id="Q6LJ86"/>
<evidence type="ECO:0000313" key="7">
    <source>
        <dbReference type="EMBL" id="CAG22644.1"/>
    </source>
</evidence>
<evidence type="ECO:0000256" key="2">
    <source>
        <dbReference type="ARBA" id="ARBA00022475"/>
    </source>
</evidence>
<dbReference type="InterPro" id="IPR018385">
    <property type="entry name" value="C4_dicarb_anaerob_car-like"/>
</dbReference>
<feature type="transmembrane region" description="Helical" evidence="6">
    <location>
        <begin position="432"/>
        <end position="451"/>
    </location>
</feature>
<feature type="transmembrane region" description="Helical" evidence="6">
    <location>
        <begin position="21"/>
        <end position="39"/>
    </location>
</feature>
<feature type="transmembrane region" description="Helical" evidence="6">
    <location>
        <begin position="275"/>
        <end position="297"/>
    </location>
</feature>
<dbReference type="STRING" id="298386.PBPRB0772"/>
<keyword evidence="3 6" id="KW-0812">Transmembrane</keyword>
<feature type="transmembrane region" description="Helical" evidence="6">
    <location>
        <begin position="457"/>
        <end position="478"/>
    </location>
</feature>
<organism evidence="7 8">
    <name type="scientific">Photobacterium profundum (strain SS9)</name>
    <dbReference type="NCBI Taxonomy" id="298386"/>
    <lineage>
        <taxon>Bacteria</taxon>
        <taxon>Pseudomonadati</taxon>
        <taxon>Pseudomonadota</taxon>
        <taxon>Gammaproteobacteria</taxon>
        <taxon>Vibrionales</taxon>
        <taxon>Vibrionaceae</taxon>
        <taxon>Photobacterium</taxon>
    </lineage>
</organism>
<evidence type="ECO:0000256" key="1">
    <source>
        <dbReference type="ARBA" id="ARBA00004651"/>
    </source>
</evidence>
<proteinExistence type="predicted"/>
<feature type="transmembrane region" description="Helical" evidence="6">
    <location>
        <begin position="158"/>
        <end position="175"/>
    </location>
</feature>
<evidence type="ECO:0000313" key="8">
    <source>
        <dbReference type="Proteomes" id="UP000000593"/>
    </source>
</evidence>
<protein>
    <recommendedName>
        <fullName evidence="9">C4-dicarboxylate anaerobic carrier</fullName>
    </recommendedName>
</protein>
<dbReference type="GO" id="GO:0005886">
    <property type="term" value="C:plasma membrane"/>
    <property type="evidence" value="ECO:0007669"/>
    <property type="project" value="UniProtKB-SubCell"/>
</dbReference>
<dbReference type="Pfam" id="PF03606">
    <property type="entry name" value="DcuC"/>
    <property type="match status" value="1"/>
</dbReference>
<gene>
    <name evidence="7" type="primary">STY4802</name>
    <name evidence="7" type="ordered locus">PBPRB0772</name>
</gene>
<feature type="transmembrane region" description="Helical" evidence="6">
    <location>
        <begin position="213"/>
        <end position="232"/>
    </location>
</feature>
<reference evidence="8" key="1">
    <citation type="journal article" date="2005" name="Science">
        <title>Life at depth: Photobacterium profundum genome sequence and expression analysis.</title>
        <authorList>
            <person name="Vezzi A."/>
            <person name="Campanaro S."/>
            <person name="D'Angelo M."/>
            <person name="Simonato F."/>
            <person name="Vitulo N."/>
            <person name="Lauro F.M."/>
            <person name="Cestaro A."/>
            <person name="Malacrida G."/>
            <person name="Simionati B."/>
            <person name="Cannata N."/>
            <person name="Romualdi C."/>
            <person name="Bartlett D.H."/>
            <person name="Valle G."/>
        </authorList>
    </citation>
    <scope>NUCLEOTIDE SEQUENCE [LARGE SCALE GENOMIC DNA]</scope>
    <source>
        <strain evidence="8">ATCC BAA-1253 / SS9</strain>
    </source>
</reference>
<dbReference type="Proteomes" id="UP000000593">
    <property type="component" value="Chromosome 2"/>
</dbReference>
<accession>Q6LJ86</accession>
<evidence type="ECO:0000256" key="5">
    <source>
        <dbReference type="ARBA" id="ARBA00023136"/>
    </source>
</evidence>
<dbReference type="eggNOG" id="COG1288">
    <property type="taxonomic scope" value="Bacteria"/>
</dbReference>
<keyword evidence="8" id="KW-1185">Reference proteome</keyword>
<keyword evidence="2" id="KW-1003">Cell membrane</keyword>
<evidence type="ECO:0000256" key="3">
    <source>
        <dbReference type="ARBA" id="ARBA00022692"/>
    </source>
</evidence>